<reference evidence="19" key="1">
    <citation type="submission" date="2021-01" db="UniProtKB">
        <authorList>
            <consortium name="EnsemblMetazoa"/>
        </authorList>
    </citation>
    <scope>IDENTIFICATION</scope>
</reference>
<evidence type="ECO:0000259" key="14">
    <source>
        <dbReference type="Pfam" id="PF03159"/>
    </source>
</evidence>
<evidence type="ECO:0000259" key="15">
    <source>
        <dbReference type="Pfam" id="PF17846"/>
    </source>
</evidence>
<keyword evidence="20" id="KW-1185">Reference proteome</keyword>
<keyword evidence="10" id="KW-0804">Transcription</keyword>
<evidence type="ECO:0000259" key="17">
    <source>
        <dbReference type="Pfam" id="PF18332"/>
    </source>
</evidence>
<evidence type="ECO:0000313" key="19">
    <source>
        <dbReference type="EnsemblMetazoa" id="CLYHEMP021261.2"/>
    </source>
</evidence>
<feature type="compositionally biased region" description="Polar residues" evidence="13">
    <location>
        <begin position="1706"/>
        <end position="1716"/>
    </location>
</feature>
<keyword evidence="5" id="KW-0507">mRNA processing</keyword>
<dbReference type="PANTHER" id="PTHR12341:SF7">
    <property type="entry name" value="5'-3' EXORIBONUCLEASE 1"/>
    <property type="match status" value="1"/>
</dbReference>
<feature type="region of interest" description="Disordered" evidence="13">
    <location>
        <begin position="1189"/>
        <end position="1338"/>
    </location>
</feature>
<keyword evidence="8" id="KW-0269">Exonuclease</keyword>
<dbReference type="OrthoDB" id="372487at2759"/>
<dbReference type="GO" id="GO:0006364">
    <property type="term" value="P:rRNA processing"/>
    <property type="evidence" value="ECO:0007669"/>
    <property type="project" value="UniProtKB-KW"/>
</dbReference>
<dbReference type="InterPro" id="IPR027073">
    <property type="entry name" value="5_3_exoribonuclease"/>
</dbReference>
<dbReference type="GO" id="GO:0006353">
    <property type="term" value="P:DNA-templated transcription termination"/>
    <property type="evidence" value="ECO:0007669"/>
    <property type="project" value="UniProtKB-KW"/>
</dbReference>
<dbReference type="Gene3D" id="3.30.160.20">
    <property type="match status" value="1"/>
</dbReference>
<dbReference type="Pfam" id="PF18332">
    <property type="entry name" value="XRN1_D1"/>
    <property type="match status" value="1"/>
</dbReference>
<keyword evidence="11" id="KW-0539">Nucleus</keyword>
<evidence type="ECO:0000256" key="10">
    <source>
        <dbReference type="ARBA" id="ARBA00023163"/>
    </source>
</evidence>
<feature type="region of interest" description="Disordered" evidence="13">
    <location>
        <begin position="368"/>
        <end position="395"/>
    </location>
</feature>
<evidence type="ECO:0000256" key="8">
    <source>
        <dbReference type="ARBA" id="ARBA00022839"/>
    </source>
</evidence>
<feature type="compositionally biased region" description="Low complexity" evidence="13">
    <location>
        <begin position="1305"/>
        <end position="1328"/>
    </location>
</feature>
<dbReference type="Gene3D" id="1.25.40.1050">
    <property type="match status" value="1"/>
</dbReference>
<evidence type="ECO:0000256" key="6">
    <source>
        <dbReference type="ARBA" id="ARBA00022722"/>
    </source>
</evidence>
<feature type="compositionally biased region" description="Polar residues" evidence="13">
    <location>
        <begin position="1521"/>
        <end position="1549"/>
    </location>
</feature>
<dbReference type="GO" id="GO:0005634">
    <property type="term" value="C:nucleus"/>
    <property type="evidence" value="ECO:0007669"/>
    <property type="project" value="UniProtKB-SubCell"/>
</dbReference>
<evidence type="ECO:0000256" key="13">
    <source>
        <dbReference type="SAM" id="MobiDB-lite"/>
    </source>
</evidence>
<dbReference type="Pfam" id="PF03159">
    <property type="entry name" value="XRN_N"/>
    <property type="match status" value="1"/>
</dbReference>
<protein>
    <recommendedName>
        <fullName evidence="2">5'-3' exoribonuclease 2</fullName>
    </recommendedName>
</protein>
<dbReference type="GO" id="GO:0000956">
    <property type="term" value="P:nuclear-transcribed mRNA catabolic process"/>
    <property type="evidence" value="ECO:0007669"/>
    <property type="project" value="InterPro"/>
</dbReference>
<evidence type="ECO:0000256" key="5">
    <source>
        <dbReference type="ARBA" id="ARBA00022664"/>
    </source>
</evidence>
<feature type="compositionally biased region" description="Polar residues" evidence="13">
    <location>
        <begin position="1209"/>
        <end position="1221"/>
    </location>
</feature>
<dbReference type="Pfam" id="PF18129">
    <property type="entry name" value="SH3_12"/>
    <property type="match status" value="1"/>
</dbReference>
<feature type="region of interest" description="Disordered" evidence="13">
    <location>
        <begin position="1508"/>
        <end position="1564"/>
    </location>
</feature>
<dbReference type="GO" id="GO:0016075">
    <property type="term" value="P:rRNA catabolic process"/>
    <property type="evidence" value="ECO:0007669"/>
    <property type="project" value="TreeGrafter"/>
</dbReference>
<feature type="compositionally biased region" description="Low complexity" evidence="13">
    <location>
        <begin position="1745"/>
        <end position="1771"/>
    </location>
</feature>
<feature type="domain" description="Xrn1 N-terminal" evidence="14">
    <location>
        <begin position="1"/>
        <end position="227"/>
    </location>
</feature>
<evidence type="ECO:0000256" key="2">
    <source>
        <dbReference type="ARBA" id="ARBA00013845"/>
    </source>
</evidence>
<dbReference type="Proteomes" id="UP000594262">
    <property type="component" value="Unplaced"/>
</dbReference>
<proteinExistence type="inferred from homology"/>
<feature type="domain" description="5'-3' exoribonuclease 1 D1" evidence="17">
    <location>
        <begin position="668"/>
        <end position="846"/>
    </location>
</feature>
<feature type="compositionally biased region" description="Low complexity" evidence="13">
    <location>
        <begin position="1280"/>
        <end position="1290"/>
    </location>
</feature>
<evidence type="ECO:0000256" key="11">
    <source>
        <dbReference type="ARBA" id="ARBA00023242"/>
    </source>
</evidence>
<dbReference type="RefSeq" id="XP_066932891.1">
    <property type="nucleotide sequence ID" value="XM_067076790.1"/>
</dbReference>
<evidence type="ECO:0000256" key="7">
    <source>
        <dbReference type="ARBA" id="ARBA00022801"/>
    </source>
</evidence>
<dbReference type="InterPro" id="IPR047008">
    <property type="entry name" value="XRN1_SH3_sf"/>
</dbReference>
<dbReference type="InterPro" id="IPR041385">
    <property type="entry name" value="SH3_12"/>
</dbReference>
<evidence type="ECO:0000313" key="20">
    <source>
        <dbReference type="Proteomes" id="UP000594262"/>
    </source>
</evidence>
<feature type="domain" description="Xrn1 helical" evidence="15">
    <location>
        <begin position="271"/>
        <end position="616"/>
    </location>
</feature>
<evidence type="ECO:0000256" key="4">
    <source>
        <dbReference type="ARBA" id="ARBA00022552"/>
    </source>
</evidence>
<dbReference type="GO" id="GO:0003723">
    <property type="term" value="F:RNA binding"/>
    <property type="evidence" value="ECO:0007669"/>
    <property type="project" value="TreeGrafter"/>
</dbReference>
<feature type="compositionally biased region" description="Low complexity" evidence="13">
    <location>
        <begin position="1717"/>
        <end position="1732"/>
    </location>
</feature>
<evidence type="ECO:0000256" key="9">
    <source>
        <dbReference type="ARBA" id="ARBA00023015"/>
    </source>
</evidence>
<evidence type="ECO:0000259" key="16">
    <source>
        <dbReference type="Pfam" id="PF18129"/>
    </source>
</evidence>
<dbReference type="PIRSF" id="PIRSF006743">
    <property type="entry name" value="Exonuclease_Xnr1"/>
    <property type="match status" value="1"/>
</dbReference>
<evidence type="ECO:0000256" key="1">
    <source>
        <dbReference type="ARBA" id="ARBA00004123"/>
    </source>
</evidence>
<keyword evidence="6" id="KW-0540">Nuclease</keyword>
<sequence length="1791" mass="204787">MGVPKFYRWLSERYPCLSQVIKEHQIPEFDNLYLDMNGIIHPCSHPNDDDPHFRITEEQIFRNIFNYIEVLFRIIKPKKNFFMAVDGCAPRAKMNQQRSRRFRTAKEAENNIRKAQMKGQTLPKEERFDSNCITPGTEFMARLNNQLKYFVNMKISTDPMWQECTIYLSGHDVPGEGEHKVMDFIRYCKAQPGYDPNTRHCLYGLDADLIMLGLTSHEPHFALLREEVRFGKQAKRITKPEQQTFHLLHLSLLREYLEFEFGALKSKLHFQYDIENIIDDWILLGFLVGNDFVPHLPNFHINHDALPYLYGVYKDFLLTTDGYLHNGGYINLHRMKKFFEFLSKFDLNNFEEKYEDFKWLQSKKTGDMLEDSHQNNPRGTPNKRRGRHDSKGNSVGTENPYAALANVSGAFDDFSLLETPPKQKKKPLKISLDPEVDIEDMDEEEVFQLEFKQHKRHYYMEKFDMDIVEDSAIQKICLEYIRALQWIAHYYFNGLQSWSWYYPYHYAPFISDVANFIVQDLHFEIGHPFKPFEQLLAVLPSASRKLLPKAFQDLMVMDNSAIIDFYPPDFRTDLNGKQQEWEAVVLIPFIDETRLLRAMEECYLRLTDEEKERNSFGKCLKYTYDPNLNFIYPTSYPGVFEDVNRCKAHKEDIHREQFHLDTRYLKKGLMEGTQLDVYFPGFPTMRHLRHKSYLKKAGVKVFQYNSRSENTIVKLIGNEHEDFQRLAQSLVGQSAHVEWPYLVEAKVVSVANDSVKYFMDNETRQLTSELVEHGSYDTVKREMKSVSSFLFNRKGIDIGDCDVLVEAKLLLGKRYFCTKDGSVKLEREYSKNTSFYAAKTVVKNLTVHKSSSREYKTVQSLYPVGSTCFMMASEFYGCAGEVFDFEEETQKVRVALKPPVEPNYDDVIQDYDRLSVCYLHEHIVVQKLHISAYVLNRITGDLFIHEHEHESRSSGTNIGLKIKYSGRNKEAVGFARRVNDTWTFSPVTVDIVREYIDRFPEVFETLGRRGHKDNFLVSDFSKRKNFLGDVKGFLKSLPCNKTETVRCGSNVLDKPVIQRLNEKVTALKEGKKSEKVTKVKVKPNCIFRPTDQFGKLSPDPKAEFFLLDRVINVDKGLTVPLGLRGSVVGIYHVPIDENDQFSPTEIRYEVMFDEEFLGANDVRHVKERGYFMYGYSLLNLSYGERKLRKKDNTQPIDPLTEFKKRITDPSKTTGKSSTPNNKGPYRGRLGPNRDNAQQRTPEPPQYWLKDKYQSPRGKQSPHGSGHKSHGTGGARKKENTATPPTTTSGTDFLNMWKELKKEENQSTPQKPQPSQQQQTTPQFVTQSSGKPQESVDQDATTAIHQLLNINKTSQQPVVTTPPQSSVQQPIRQLLQRPQQPQTIAMLQQMQHPQQMVAMQQRMPQALYQPPTHQHPPAMVPGSALPPFMQPSMILLQCCNQRKLLPPNYLFTKHPEGFKAFISLDGRHISGQICPTQQQAMENVATIALQQLTGVATAFSPAFVQPVVQPPQPSLQQHQPQANYHMQRQPSPAQNNIIRQSQSDSNLSSTKENKTPLRPNPFVPHQVSVKNTKWEESKQPEVHGPPPPINVKAECDLKEMLGIQARSSPDPMQQSEGELKKMLGIVGKPSTSPQPPDSPGQDILKSIGVTRSSPALTATSMENQLTDDMKLMNLIGIKPNSSTSPPTNNVGRPLHQTASEPIMIQERPTQQVNIPKQSTAAHSSASASQSSSSPLLQTRTQAAKPSPSNSSRSSPALSTASSNRSQNSSPAPGNATKKPILLAPTFFGAKKK</sequence>
<dbReference type="Gene3D" id="2.170.260.40">
    <property type="match status" value="1"/>
</dbReference>
<dbReference type="GO" id="GO:0006397">
    <property type="term" value="P:mRNA processing"/>
    <property type="evidence" value="ECO:0007669"/>
    <property type="project" value="UniProtKB-KW"/>
</dbReference>
<dbReference type="SUPFAM" id="SSF54768">
    <property type="entry name" value="dsRNA-binding domain-like"/>
    <property type="match status" value="1"/>
</dbReference>
<dbReference type="Pfam" id="PF17846">
    <property type="entry name" value="XRN_M"/>
    <property type="match status" value="1"/>
</dbReference>
<keyword evidence="4" id="KW-0698">rRNA processing</keyword>
<feature type="compositionally biased region" description="Polar residues" evidence="13">
    <location>
        <begin position="1678"/>
        <end position="1689"/>
    </location>
</feature>
<dbReference type="InterPro" id="IPR016494">
    <property type="entry name" value="5_3_exoribonuclease_1"/>
</dbReference>
<dbReference type="Pfam" id="PF18334">
    <property type="entry name" value="XRN1_D2_D3"/>
    <property type="match status" value="1"/>
</dbReference>
<organism evidence="19 20">
    <name type="scientific">Clytia hemisphaerica</name>
    <dbReference type="NCBI Taxonomy" id="252671"/>
    <lineage>
        <taxon>Eukaryota</taxon>
        <taxon>Metazoa</taxon>
        <taxon>Cnidaria</taxon>
        <taxon>Hydrozoa</taxon>
        <taxon>Hydroidolina</taxon>
        <taxon>Leptothecata</taxon>
        <taxon>Obeliida</taxon>
        <taxon>Clytiidae</taxon>
        <taxon>Clytia</taxon>
    </lineage>
</organism>
<comment type="similarity">
    <text evidence="12">Belongs to the 5'-3' exonuclease family.</text>
</comment>
<dbReference type="InterPro" id="IPR040992">
    <property type="entry name" value="XRN1_D1"/>
</dbReference>
<dbReference type="PANTHER" id="PTHR12341">
    <property type="entry name" value="5'-&gt;3' EXORIBONUCLEASE"/>
    <property type="match status" value="1"/>
</dbReference>
<keyword evidence="9" id="KW-0805">Transcription regulation</keyword>
<dbReference type="Gene3D" id="3.40.50.12390">
    <property type="match status" value="2"/>
</dbReference>
<feature type="domain" description="Exoribonuclease Xrn1 D2/D3" evidence="18">
    <location>
        <begin position="860"/>
        <end position="1077"/>
    </location>
</feature>
<name>A0A7M5XDQ4_9CNID</name>
<dbReference type="FunFam" id="1.25.40.1050:FF:000001">
    <property type="entry name" value="5'-3' exoribonuclease 1"/>
    <property type="match status" value="1"/>
</dbReference>
<keyword evidence="3" id="KW-0806">Transcription termination</keyword>
<evidence type="ECO:0000256" key="3">
    <source>
        <dbReference type="ARBA" id="ARBA00022472"/>
    </source>
</evidence>
<evidence type="ECO:0000256" key="12">
    <source>
        <dbReference type="ARBA" id="ARBA00038299"/>
    </source>
</evidence>
<comment type="subcellular location">
    <subcellularLocation>
        <location evidence="1">Nucleus</location>
    </subcellularLocation>
</comment>
<dbReference type="InterPro" id="IPR047007">
    <property type="entry name" value="XRN1_D1_sf"/>
</dbReference>
<dbReference type="InterPro" id="IPR004859">
    <property type="entry name" value="Xrn1_N"/>
</dbReference>
<accession>A0A7M5XDQ4</accession>
<dbReference type="GO" id="GO:0004534">
    <property type="term" value="F:5'-3' RNA exonuclease activity"/>
    <property type="evidence" value="ECO:0007669"/>
    <property type="project" value="TreeGrafter"/>
</dbReference>
<dbReference type="FunFam" id="3.40.50.12390:FF:000004">
    <property type="entry name" value="5'-3' exoribonuclease 1"/>
    <property type="match status" value="1"/>
</dbReference>
<feature type="region of interest" description="Disordered" evidence="13">
    <location>
        <begin position="1675"/>
        <end position="1791"/>
    </location>
</feature>
<dbReference type="EnsemblMetazoa" id="CLYHEMT021261.2">
    <property type="protein sequence ID" value="CLYHEMP021261.2"/>
    <property type="gene ID" value="CLYHEMG021261"/>
</dbReference>
<dbReference type="CDD" id="cd18673">
    <property type="entry name" value="PIN_XRN1-2-like"/>
    <property type="match status" value="1"/>
</dbReference>
<keyword evidence="7" id="KW-0378">Hydrolase</keyword>
<evidence type="ECO:0000259" key="18">
    <source>
        <dbReference type="Pfam" id="PF18334"/>
    </source>
</evidence>
<dbReference type="InterPro" id="IPR041412">
    <property type="entry name" value="Xrn1_helical"/>
</dbReference>
<dbReference type="Gene3D" id="2.30.30.750">
    <property type="match status" value="1"/>
</dbReference>
<feature type="domain" description="5'-3' exoribonuclease 1 SH3-like" evidence="16">
    <location>
        <begin position="1103"/>
        <end position="1179"/>
    </location>
</feature>
<dbReference type="GeneID" id="136820598"/>
<feature type="compositionally biased region" description="Polar residues" evidence="13">
    <location>
        <begin position="1733"/>
        <end position="1742"/>
    </location>
</feature>
<dbReference type="InterPro" id="IPR041106">
    <property type="entry name" value="XRN1_D2_D3"/>
</dbReference>
<dbReference type="FunFam" id="3.40.50.12390:FF:000005">
    <property type="entry name" value="5'-3' exoribonuclease 2"/>
    <property type="match status" value="1"/>
</dbReference>